<accession>A0A382F1A6</accession>
<sequence length="38" mass="4270">MARGFDAFEPLVIFCSFGDPIAYKLLQISVQGLSIERH</sequence>
<name>A0A382F1A6_9ZZZZ</name>
<reference evidence="1" key="1">
    <citation type="submission" date="2018-05" db="EMBL/GenBank/DDBJ databases">
        <authorList>
            <person name="Lanie J.A."/>
            <person name="Ng W.-L."/>
            <person name="Kazmierczak K.M."/>
            <person name="Andrzejewski T.M."/>
            <person name="Davidsen T.M."/>
            <person name="Wayne K.J."/>
            <person name="Tettelin H."/>
            <person name="Glass J.I."/>
            <person name="Rusch D."/>
            <person name="Podicherti R."/>
            <person name="Tsui H.-C.T."/>
            <person name="Winkler M.E."/>
        </authorList>
    </citation>
    <scope>NUCLEOTIDE SEQUENCE</scope>
</reference>
<dbReference type="EMBL" id="UINC01047455">
    <property type="protein sequence ID" value="SVB56750.1"/>
    <property type="molecule type" value="Genomic_DNA"/>
</dbReference>
<protein>
    <submittedName>
        <fullName evidence="1">Uncharacterized protein</fullName>
    </submittedName>
</protein>
<gene>
    <name evidence="1" type="ORF">METZ01_LOCUS209604</name>
</gene>
<organism evidence="1">
    <name type="scientific">marine metagenome</name>
    <dbReference type="NCBI Taxonomy" id="408172"/>
    <lineage>
        <taxon>unclassified sequences</taxon>
        <taxon>metagenomes</taxon>
        <taxon>ecological metagenomes</taxon>
    </lineage>
</organism>
<proteinExistence type="predicted"/>
<evidence type="ECO:0000313" key="1">
    <source>
        <dbReference type="EMBL" id="SVB56750.1"/>
    </source>
</evidence>
<feature type="non-terminal residue" evidence="1">
    <location>
        <position position="38"/>
    </location>
</feature>
<dbReference type="AlphaFoldDB" id="A0A382F1A6"/>